<protein>
    <submittedName>
        <fullName evidence="7">Uncharacterized protein</fullName>
    </submittedName>
</protein>
<dbReference type="GO" id="GO:0019991">
    <property type="term" value="P:septate junction assembly"/>
    <property type="evidence" value="ECO:0007669"/>
    <property type="project" value="TreeGrafter"/>
</dbReference>
<comment type="subcellular location">
    <subcellularLocation>
        <location evidence="1">Membrane</location>
        <topology evidence="1">Multi-pass membrane protein</topology>
    </subcellularLocation>
</comment>
<evidence type="ECO:0000256" key="2">
    <source>
        <dbReference type="ARBA" id="ARBA00022692"/>
    </source>
</evidence>
<dbReference type="GO" id="GO:0005918">
    <property type="term" value="C:septate junction"/>
    <property type="evidence" value="ECO:0007669"/>
    <property type="project" value="TreeGrafter"/>
</dbReference>
<dbReference type="PANTHER" id="PTHR21284:SF12">
    <property type="entry name" value="EG:80H7.2 PROTEIN"/>
    <property type="match status" value="1"/>
</dbReference>
<sequence length="249" mass="29140">MGSHNNQDYHRASNAMVFGGLISYAAGVLLVMSFTSPYWIQSYQETFSEFKHMGLWEYCFKDFRFPQFQFDELYNGCYHVFSDKLHPFREWLLPFWLMSVQFFVTVALMLSFFGQAVIALVLVRWPLRFVLRYEWILSSIACICDLIAGVFLFLAVAIFGGQCWRRDWLLYPNFNYLSWSYGLGVISFMFHIIGAFFLYLDARAGYKLRKQSRNLVVQMQPNPQSHHGSHHGSHFGSQHSSHHRMGGFV</sequence>
<keyword evidence="2 6" id="KW-0812">Transmembrane</keyword>
<dbReference type="EMBL" id="JAHXZJ010001864">
    <property type="protein sequence ID" value="KAH0548782.1"/>
    <property type="molecule type" value="Genomic_DNA"/>
</dbReference>
<dbReference type="Proteomes" id="UP000826195">
    <property type="component" value="Unassembled WGS sequence"/>
</dbReference>
<proteinExistence type="predicted"/>
<feature type="region of interest" description="Disordered" evidence="5">
    <location>
        <begin position="222"/>
        <end position="249"/>
    </location>
</feature>
<keyword evidence="3 6" id="KW-1133">Transmembrane helix</keyword>
<feature type="transmembrane region" description="Helical" evidence="6">
    <location>
        <begin position="135"/>
        <end position="159"/>
    </location>
</feature>
<feature type="transmembrane region" description="Helical" evidence="6">
    <location>
        <begin position="21"/>
        <end position="40"/>
    </location>
</feature>
<dbReference type="GO" id="GO:0035151">
    <property type="term" value="P:regulation of tube size, open tracheal system"/>
    <property type="evidence" value="ECO:0007669"/>
    <property type="project" value="TreeGrafter"/>
</dbReference>
<reference evidence="7 8" key="1">
    <citation type="journal article" date="2021" name="J. Hered.">
        <title>A chromosome-level genome assembly of the parasitoid wasp, Cotesia glomerata (Hymenoptera: Braconidae).</title>
        <authorList>
            <person name="Pinto B.J."/>
            <person name="Weis J.J."/>
            <person name="Gamble T."/>
            <person name="Ode P.J."/>
            <person name="Paul R."/>
            <person name="Zaspel J.M."/>
        </authorList>
    </citation>
    <scope>NUCLEOTIDE SEQUENCE [LARGE SCALE GENOMIC DNA]</scope>
    <source>
        <strain evidence="7">CgM1</strain>
    </source>
</reference>
<evidence type="ECO:0000313" key="7">
    <source>
        <dbReference type="EMBL" id="KAH0548782.1"/>
    </source>
</evidence>
<evidence type="ECO:0000313" key="8">
    <source>
        <dbReference type="Proteomes" id="UP000826195"/>
    </source>
</evidence>
<accession>A0AAV7ICF3</accession>
<organism evidence="7 8">
    <name type="scientific">Cotesia glomerata</name>
    <name type="common">Lepidopteran parasitic wasp</name>
    <name type="synonym">Apanteles glomeratus</name>
    <dbReference type="NCBI Taxonomy" id="32391"/>
    <lineage>
        <taxon>Eukaryota</taxon>
        <taxon>Metazoa</taxon>
        <taxon>Ecdysozoa</taxon>
        <taxon>Arthropoda</taxon>
        <taxon>Hexapoda</taxon>
        <taxon>Insecta</taxon>
        <taxon>Pterygota</taxon>
        <taxon>Neoptera</taxon>
        <taxon>Endopterygota</taxon>
        <taxon>Hymenoptera</taxon>
        <taxon>Apocrita</taxon>
        <taxon>Ichneumonoidea</taxon>
        <taxon>Braconidae</taxon>
        <taxon>Microgastrinae</taxon>
        <taxon>Cotesia</taxon>
    </lineage>
</organism>
<feature type="transmembrane region" description="Helical" evidence="6">
    <location>
        <begin position="95"/>
        <end position="123"/>
    </location>
</feature>
<name>A0AAV7ICF3_COTGL</name>
<dbReference type="GO" id="GO:0016020">
    <property type="term" value="C:membrane"/>
    <property type="evidence" value="ECO:0007669"/>
    <property type="project" value="UniProtKB-SubCell"/>
</dbReference>
<dbReference type="Gene3D" id="1.20.140.150">
    <property type="match status" value="1"/>
</dbReference>
<feature type="transmembrane region" description="Helical" evidence="6">
    <location>
        <begin position="179"/>
        <end position="200"/>
    </location>
</feature>
<comment type="caution">
    <text evidence="7">The sequence shown here is derived from an EMBL/GenBank/DDBJ whole genome shotgun (WGS) entry which is preliminary data.</text>
</comment>
<gene>
    <name evidence="7" type="ORF">KQX54_002323</name>
</gene>
<evidence type="ECO:0000256" key="3">
    <source>
        <dbReference type="ARBA" id="ARBA00022989"/>
    </source>
</evidence>
<keyword evidence="8" id="KW-1185">Reference proteome</keyword>
<evidence type="ECO:0000256" key="6">
    <source>
        <dbReference type="SAM" id="Phobius"/>
    </source>
</evidence>
<evidence type="ECO:0000256" key="1">
    <source>
        <dbReference type="ARBA" id="ARBA00004141"/>
    </source>
</evidence>
<keyword evidence="4 6" id="KW-0472">Membrane</keyword>
<evidence type="ECO:0000256" key="5">
    <source>
        <dbReference type="SAM" id="MobiDB-lite"/>
    </source>
</evidence>
<dbReference type="Pfam" id="PF13903">
    <property type="entry name" value="Claudin_2"/>
    <property type="match status" value="1"/>
</dbReference>
<dbReference type="PANTHER" id="PTHR21284">
    <property type="entry name" value="EG:80H7.2 PROTEIN"/>
    <property type="match status" value="1"/>
</dbReference>
<evidence type="ECO:0000256" key="4">
    <source>
        <dbReference type="ARBA" id="ARBA00023136"/>
    </source>
</evidence>
<feature type="compositionally biased region" description="Basic residues" evidence="5">
    <location>
        <begin position="240"/>
        <end position="249"/>
    </location>
</feature>
<dbReference type="AlphaFoldDB" id="A0AAV7ICF3"/>
<dbReference type="InterPro" id="IPR004031">
    <property type="entry name" value="PMP22/EMP/MP20/Claudin"/>
</dbReference>